<feature type="signal peptide" evidence="1">
    <location>
        <begin position="1"/>
        <end position="18"/>
    </location>
</feature>
<evidence type="ECO:0008006" key="4">
    <source>
        <dbReference type="Google" id="ProtNLM"/>
    </source>
</evidence>
<dbReference type="Gene3D" id="2.115.10.20">
    <property type="entry name" value="Glycosyl hydrolase domain, family 43"/>
    <property type="match status" value="2"/>
</dbReference>
<evidence type="ECO:0000256" key="1">
    <source>
        <dbReference type="SAM" id="SignalP"/>
    </source>
</evidence>
<dbReference type="OrthoDB" id="5496888at2"/>
<evidence type="ECO:0000313" key="2">
    <source>
        <dbReference type="EMBL" id="AKT40513.1"/>
    </source>
</evidence>
<dbReference type="EMBL" id="CP012159">
    <property type="protein sequence ID" value="AKT40513.1"/>
    <property type="molecule type" value="Genomic_DNA"/>
</dbReference>
<reference evidence="2 3" key="1">
    <citation type="submission" date="2015-07" db="EMBL/GenBank/DDBJ databases">
        <title>Genome analysis of myxobacterium Chondromyces crocatus Cm c5 reveals a high potential for natural compound synthesis and the genetic basis for the loss of fruiting body formation.</title>
        <authorList>
            <person name="Zaburannyi N."/>
            <person name="Bunk B."/>
            <person name="Maier J."/>
            <person name="Overmann J."/>
            <person name="Mueller R."/>
        </authorList>
    </citation>
    <scope>NUCLEOTIDE SEQUENCE [LARGE SCALE GENOMIC DNA]</scope>
    <source>
        <strain evidence="2 3">Cm c5</strain>
    </source>
</reference>
<dbReference type="RefSeq" id="WP_050432438.1">
    <property type="nucleotide sequence ID" value="NZ_CP012159.1"/>
</dbReference>
<dbReference type="Proteomes" id="UP000067626">
    <property type="component" value="Chromosome"/>
</dbReference>
<dbReference type="SUPFAM" id="SSF75005">
    <property type="entry name" value="Arabinanase/levansucrase/invertase"/>
    <property type="match status" value="2"/>
</dbReference>
<proteinExistence type="predicted"/>
<evidence type="ECO:0000313" key="3">
    <source>
        <dbReference type="Proteomes" id="UP000067626"/>
    </source>
</evidence>
<feature type="chain" id="PRO_5005459526" description="Glycosyl hydrolase family 32 N-terminal domain-containing protein" evidence="1">
    <location>
        <begin position="19"/>
        <end position="361"/>
    </location>
</feature>
<keyword evidence="3" id="KW-1185">Reference proteome</keyword>
<name>A0A0K1EIT8_CHOCO</name>
<dbReference type="AlphaFoldDB" id="A0A0K1EIT8"/>
<gene>
    <name evidence="2" type="ORF">CMC5_046680</name>
</gene>
<keyword evidence="1" id="KW-0732">Signal</keyword>
<protein>
    <recommendedName>
        <fullName evidence="4">Glycosyl hydrolase family 32 N-terminal domain-containing protein</fullName>
    </recommendedName>
</protein>
<dbReference type="PANTHER" id="PTHR35279">
    <property type="match status" value="1"/>
</dbReference>
<organism evidence="2 3">
    <name type="scientific">Chondromyces crocatus</name>
    <dbReference type="NCBI Taxonomy" id="52"/>
    <lineage>
        <taxon>Bacteria</taxon>
        <taxon>Pseudomonadati</taxon>
        <taxon>Myxococcota</taxon>
        <taxon>Polyangia</taxon>
        <taxon>Polyangiales</taxon>
        <taxon>Polyangiaceae</taxon>
        <taxon>Chondromyces</taxon>
    </lineage>
</organism>
<dbReference type="PROSITE" id="PS51257">
    <property type="entry name" value="PROKAR_LIPOPROTEIN"/>
    <property type="match status" value="1"/>
</dbReference>
<dbReference type="InterPro" id="IPR023296">
    <property type="entry name" value="Glyco_hydro_beta-prop_sf"/>
</dbReference>
<dbReference type="KEGG" id="ccro:CMC5_046680"/>
<accession>A0A0K1EIT8</accession>
<dbReference type="STRING" id="52.CMC5_046680"/>
<dbReference type="PANTHER" id="PTHR35279:SF1">
    <property type="entry name" value="ARABINANASE_LEVANSUCRASE_INVERTASE"/>
    <property type="match status" value="1"/>
</dbReference>
<sequence>MLRVVNVVLLSSLLSACATLPSTSEEDEVLPSAQAGPFRAIVQEELGAARAAPFVIDDSSRFVRDPSVLDADEDPATPKVFGFFSATLAPEGEKATPSAPPNAIVRHEAEDGRSFTRRVEVVLEPALPWEGGTVGAPSTLRVNGAIWMYYAAAGGIGLARSADGRTFTREAEPVLAPEGGGWEQGATPSAPGVVRLPDGSFRLFYEVARPEGGSVIGEARSTDGLAWERVGSRPALAPSAVVEEEGAAHDDASVGAPAPVLATSATGRVHVRVYYAATSLTGRASVGLAGRWLDDAEGPLDRGVSPVFGGSAGVRASSPCVVVHPGYALLFANQRVKDDPPYPGVIAAVAPADGVLPPVAR</sequence>